<sequence>MTLAPSSSLSLCYFAASDLSFNVLIDQAIAVQRGSPAVLPQSLQFTAQRIMSMTLSNFTPAVSDYLVFLANPSQCHGTTAPPEDVSVGTSTVFNTTTTTLSVTTVLPTPGTYYVCYAHASSNGCQSGVDGLECARVIGLTVVTGGFPVFWSLSPSPAYASEALMVGFTPNTPTSSRTTMTT</sequence>
<gene>
    <name evidence="1" type="primary">PSBP2</name>
    <name evidence="1" type="ORF">CM83_19218</name>
</gene>
<name>A0A0A9X1Z3_LYGHE</name>
<dbReference type="AlphaFoldDB" id="A0A0A9X1Z3"/>
<reference evidence="1" key="2">
    <citation type="submission" date="2014-07" db="EMBL/GenBank/DDBJ databases">
        <authorList>
            <person name="Hull J."/>
        </authorList>
    </citation>
    <scope>NUCLEOTIDE SEQUENCE</scope>
</reference>
<protein>
    <submittedName>
        <fullName evidence="1">Oxygen-evolving enhancer protein 2-2, chloroplastic</fullName>
    </submittedName>
</protein>
<proteinExistence type="predicted"/>
<reference evidence="1" key="1">
    <citation type="journal article" date="2014" name="PLoS ONE">
        <title>Transcriptome-Based Identification of ABC Transporters in the Western Tarnished Plant Bug Lygus hesperus.</title>
        <authorList>
            <person name="Hull J.J."/>
            <person name="Chaney K."/>
            <person name="Geib S.M."/>
            <person name="Fabrick J.A."/>
            <person name="Brent C.S."/>
            <person name="Walsh D."/>
            <person name="Lavine L.C."/>
        </authorList>
    </citation>
    <scope>NUCLEOTIDE SEQUENCE</scope>
</reference>
<accession>A0A0A9X1Z3</accession>
<dbReference type="EMBL" id="GBHO01029933">
    <property type="protein sequence ID" value="JAG13671.1"/>
    <property type="molecule type" value="Transcribed_RNA"/>
</dbReference>
<evidence type="ECO:0000313" key="1">
    <source>
        <dbReference type="EMBL" id="JAG13671.1"/>
    </source>
</evidence>
<organism evidence="1">
    <name type="scientific">Lygus hesperus</name>
    <name type="common">Western plant bug</name>
    <dbReference type="NCBI Taxonomy" id="30085"/>
    <lineage>
        <taxon>Eukaryota</taxon>
        <taxon>Metazoa</taxon>
        <taxon>Ecdysozoa</taxon>
        <taxon>Arthropoda</taxon>
        <taxon>Hexapoda</taxon>
        <taxon>Insecta</taxon>
        <taxon>Pterygota</taxon>
        <taxon>Neoptera</taxon>
        <taxon>Paraneoptera</taxon>
        <taxon>Hemiptera</taxon>
        <taxon>Heteroptera</taxon>
        <taxon>Panheteroptera</taxon>
        <taxon>Cimicomorpha</taxon>
        <taxon>Miridae</taxon>
        <taxon>Mirini</taxon>
        <taxon>Lygus</taxon>
    </lineage>
</organism>